<feature type="transmembrane region" description="Helical" evidence="1">
    <location>
        <begin position="73"/>
        <end position="94"/>
    </location>
</feature>
<dbReference type="Proteomes" id="UP000790347">
    <property type="component" value="Unassembled WGS sequence"/>
</dbReference>
<name>A0A922KUK4_DERFA</name>
<protein>
    <submittedName>
        <fullName evidence="2">Uncharacterized protein</fullName>
    </submittedName>
</protein>
<keyword evidence="1" id="KW-0472">Membrane</keyword>
<reference evidence="2" key="1">
    <citation type="submission" date="2013-05" db="EMBL/GenBank/DDBJ databases">
        <authorList>
            <person name="Yim A.K.Y."/>
            <person name="Chan T.F."/>
            <person name="Ji K.M."/>
            <person name="Liu X.Y."/>
            <person name="Zhou J.W."/>
            <person name="Li R.Q."/>
            <person name="Yang K.Y."/>
            <person name="Li J."/>
            <person name="Li M."/>
            <person name="Law P.T.W."/>
            <person name="Wu Y.L."/>
            <person name="Cai Z.L."/>
            <person name="Qin H."/>
            <person name="Bao Y."/>
            <person name="Leung R.K.K."/>
            <person name="Ng P.K.S."/>
            <person name="Zou J."/>
            <person name="Zhong X.J."/>
            <person name="Ran P.X."/>
            <person name="Zhong N.S."/>
            <person name="Liu Z.G."/>
            <person name="Tsui S.K.W."/>
        </authorList>
    </citation>
    <scope>NUCLEOTIDE SEQUENCE</scope>
    <source>
        <strain evidence="2">Derf</strain>
        <tissue evidence="2">Whole organism</tissue>
    </source>
</reference>
<proteinExistence type="predicted"/>
<sequence length="111" mass="13348">MFIRRKRELLGLELKPGELPIMNVNQQTKATKYCQCKKEDRRDRKKPNFRDNAQRKLFFKLVLMHFRDDFKEFIVNLVLYHLVIYFASINRGFIAKAIEEVDQSYFNKVGS</sequence>
<organism evidence="2 4">
    <name type="scientific">Dermatophagoides farinae</name>
    <name type="common">American house dust mite</name>
    <dbReference type="NCBI Taxonomy" id="6954"/>
    <lineage>
        <taxon>Eukaryota</taxon>
        <taxon>Metazoa</taxon>
        <taxon>Ecdysozoa</taxon>
        <taxon>Arthropoda</taxon>
        <taxon>Chelicerata</taxon>
        <taxon>Arachnida</taxon>
        <taxon>Acari</taxon>
        <taxon>Acariformes</taxon>
        <taxon>Sarcoptiformes</taxon>
        <taxon>Astigmata</taxon>
        <taxon>Psoroptidia</taxon>
        <taxon>Analgoidea</taxon>
        <taxon>Pyroglyphidae</taxon>
        <taxon>Dermatophagoidinae</taxon>
        <taxon>Dermatophagoides</taxon>
    </lineage>
</organism>
<reference evidence="2" key="2">
    <citation type="journal article" date="2022" name="Res Sq">
        <title>Comparative Genomics Reveals Insights into the Divergent Evolution of Astigmatic Mites and Household Pest Adaptations.</title>
        <authorList>
            <person name="Xiong Q."/>
            <person name="Wan A.T.-Y."/>
            <person name="Liu X.-Y."/>
            <person name="Fung C.S.-H."/>
            <person name="Xiao X."/>
            <person name="Malainual N."/>
            <person name="Hou J."/>
            <person name="Wang L."/>
            <person name="Wang M."/>
            <person name="Yang K."/>
            <person name="Cui Y."/>
            <person name="Leung E."/>
            <person name="Nong W."/>
            <person name="Shin S.-K."/>
            <person name="Au S."/>
            <person name="Jeong K.Y."/>
            <person name="Chew F.T."/>
            <person name="Hui J."/>
            <person name="Leung T.F."/>
            <person name="Tungtrongchitr A."/>
            <person name="Zhong N."/>
            <person name="Liu Z."/>
            <person name="Tsui S."/>
        </authorList>
    </citation>
    <scope>NUCLEOTIDE SEQUENCE</scope>
    <source>
        <strain evidence="2">Derf</strain>
        <tissue evidence="2">Whole organism</tissue>
    </source>
</reference>
<evidence type="ECO:0000313" key="4">
    <source>
        <dbReference type="Proteomes" id="UP000790347"/>
    </source>
</evidence>
<evidence type="ECO:0000313" key="3">
    <source>
        <dbReference type="EMBL" id="KAH9493836.1"/>
    </source>
</evidence>
<dbReference type="EMBL" id="ASGP02000008">
    <property type="protein sequence ID" value="KAH9493836.1"/>
    <property type="molecule type" value="Genomic_DNA"/>
</dbReference>
<gene>
    <name evidence="2" type="ORF">DERF_014554</name>
    <name evidence="3" type="ORF">DERF_014565</name>
</gene>
<keyword evidence="1" id="KW-0812">Transmembrane</keyword>
<dbReference type="EMBL" id="ASGP02000008">
    <property type="protein sequence ID" value="KAH9493826.1"/>
    <property type="molecule type" value="Genomic_DNA"/>
</dbReference>
<evidence type="ECO:0000256" key="1">
    <source>
        <dbReference type="SAM" id="Phobius"/>
    </source>
</evidence>
<accession>A0A922KUK4</accession>
<keyword evidence="1" id="KW-1133">Transmembrane helix</keyword>
<keyword evidence="4" id="KW-1185">Reference proteome</keyword>
<dbReference type="AlphaFoldDB" id="A0A922KUK4"/>
<comment type="caution">
    <text evidence="2">The sequence shown here is derived from an EMBL/GenBank/DDBJ whole genome shotgun (WGS) entry which is preliminary data.</text>
</comment>
<evidence type="ECO:0000313" key="2">
    <source>
        <dbReference type="EMBL" id="KAH9493826.1"/>
    </source>
</evidence>